<accession>A0A8S0UM96</accession>
<reference evidence="2 3" key="1">
    <citation type="submission" date="2019-12" db="EMBL/GenBank/DDBJ databases">
        <authorList>
            <person name="Alioto T."/>
            <person name="Alioto T."/>
            <person name="Gomez Garrido J."/>
        </authorList>
    </citation>
    <scope>NUCLEOTIDE SEQUENCE [LARGE SCALE GENOMIC DNA]</scope>
</reference>
<dbReference type="EMBL" id="CACTIH010007952">
    <property type="protein sequence ID" value="CAA3018857.1"/>
    <property type="molecule type" value="Genomic_DNA"/>
</dbReference>
<proteinExistence type="predicted"/>
<evidence type="ECO:0000256" key="1">
    <source>
        <dbReference type="SAM" id="MobiDB-lite"/>
    </source>
</evidence>
<feature type="region of interest" description="Disordered" evidence="1">
    <location>
        <begin position="61"/>
        <end position="81"/>
    </location>
</feature>
<sequence>MNLANPATRTLYPCPITHLFTLFISIDPPSRPAPTPNSPSPESRLQLSKLAELQKTTRREAGQLVRQYSRRRRQARNSKTKNFEFSPKLPVRVCAAVPVPAVCLRLQERDSEGETVICERRWGSLVQPFTGWKLGNWNCEEMKNCEL</sequence>
<organism evidence="2 3">
    <name type="scientific">Olea europaea subsp. europaea</name>
    <dbReference type="NCBI Taxonomy" id="158383"/>
    <lineage>
        <taxon>Eukaryota</taxon>
        <taxon>Viridiplantae</taxon>
        <taxon>Streptophyta</taxon>
        <taxon>Embryophyta</taxon>
        <taxon>Tracheophyta</taxon>
        <taxon>Spermatophyta</taxon>
        <taxon>Magnoliopsida</taxon>
        <taxon>eudicotyledons</taxon>
        <taxon>Gunneridae</taxon>
        <taxon>Pentapetalae</taxon>
        <taxon>asterids</taxon>
        <taxon>lamiids</taxon>
        <taxon>Lamiales</taxon>
        <taxon>Oleaceae</taxon>
        <taxon>Oleeae</taxon>
        <taxon>Olea</taxon>
    </lineage>
</organism>
<name>A0A8S0UM96_OLEEU</name>
<comment type="caution">
    <text evidence="2">The sequence shown here is derived from an EMBL/GenBank/DDBJ whole genome shotgun (WGS) entry which is preliminary data.</text>
</comment>
<protein>
    <submittedName>
        <fullName evidence="2">Uncharacterized protein</fullName>
    </submittedName>
</protein>
<feature type="compositionally biased region" description="Basic residues" evidence="1">
    <location>
        <begin position="68"/>
        <end position="79"/>
    </location>
</feature>
<evidence type="ECO:0000313" key="3">
    <source>
        <dbReference type="Proteomes" id="UP000594638"/>
    </source>
</evidence>
<dbReference type="Gramene" id="OE9A024361T1">
    <property type="protein sequence ID" value="OE9A024361C1"/>
    <property type="gene ID" value="OE9A024361"/>
</dbReference>
<keyword evidence="3" id="KW-1185">Reference proteome</keyword>
<dbReference type="Proteomes" id="UP000594638">
    <property type="component" value="Unassembled WGS sequence"/>
</dbReference>
<gene>
    <name evidence="2" type="ORF">OLEA9_A024361</name>
</gene>
<dbReference type="AlphaFoldDB" id="A0A8S0UM96"/>
<evidence type="ECO:0000313" key="2">
    <source>
        <dbReference type="EMBL" id="CAA3018857.1"/>
    </source>
</evidence>